<dbReference type="Pfam" id="PF00046">
    <property type="entry name" value="Homeodomain"/>
    <property type="match status" value="1"/>
</dbReference>
<evidence type="ECO:0000259" key="12">
    <source>
        <dbReference type="PROSITE" id="PS50071"/>
    </source>
</evidence>
<protein>
    <submittedName>
        <fullName evidence="13">WUSCHEL-related homeobox 4</fullName>
    </submittedName>
</protein>
<dbReference type="PANTHER" id="PTHR47716:SF1">
    <property type="entry name" value="WUSCHEL-RELATED HOMEOBOX 4"/>
    <property type="match status" value="1"/>
</dbReference>
<evidence type="ECO:0000256" key="9">
    <source>
        <dbReference type="PROSITE-ProRule" id="PRU00108"/>
    </source>
</evidence>
<dbReference type="EMBL" id="JBBWWQ010000003">
    <property type="protein sequence ID" value="KAK8951000.1"/>
    <property type="molecule type" value="Genomic_DNA"/>
</dbReference>
<evidence type="ECO:0000313" key="13">
    <source>
        <dbReference type="EMBL" id="KAK8951000.1"/>
    </source>
</evidence>
<dbReference type="SMART" id="SM00389">
    <property type="entry name" value="HOX"/>
    <property type="match status" value="1"/>
</dbReference>
<comment type="subcellular location">
    <subcellularLocation>
        <location evidence="1 9 10">Nucleus</location>
    </subcellularLocation>
</comment>
<dbReference type="GO" id="GO:0003677">
    <property type="term" value="F:DNA binding"/>
    <property type="evidence" value="ECO:0007669"/>
    <property type="project" value="UniProtKB-UniRule"/>
</dbReference>
<comment type="caution">
    <text evidence="13">The sequence shown here is derived from an EMBL/GenBank/DDBJ whole genome shotgun (WGS) entry which is preliminary data.</text>
</comment>
<keyword evidence="6" id="KW-0804">Transcription</keyword>
<keyword evidence="14" id="KW-1185">Reference proteome</keyword>
<evidence type="ECO:0000256" key="4">
    <source>
        <dbReference type="ARBA" id="ARBA00023125"/>
    </source>
</evidence>
<evidence type="ECO:0000313" key="14">
    <source>
        <dbReference type="Proteomes" id="UP001418222"/>
    </source>
</evidence>
<organism evidence="13 14">
    <name type="scientific">Platanthera zijinensis</name>
    <dbReference type="NCBI Taxonomy" id="2320716"/>
    <lineage>
        <taxon>Eukaryota</taxon>
        <taxon>Viridiplantae</taxon>
        <taxon>Streptophyta</taxon>
        <taxon>Embryophyta</taxon>
        <taxon>Tracheophyta</taxon>
        <taxon>Spermatophyta</taxon>
        <taxon>Magnoliopsida</taxon>
        <taxon>Liliopsida</taxon>
        <taxon>Asparagales</taxon>
        <taxon>Orchidaceae</taxon>
        <taxon>Orchidoideae</taxon>
        <taxon>Orchideae</taxon>
        <taxon>Orchidinae</taxon>
        <taxon>Platanthera</taxon>
    </lineage>
</organism>
<dbReference type="Proteomes" id="UP001418222">
    <property type="component" value="Unassembled WGS sequence"/>
</dbReference>
<dbReference type="FunFam" id="1.10.10.60:FF:000146">
    <property type="entry name" value="WUSCHEL-related homeobox 4"/>
    <property type="match status" value="1"/>
</dbReference>
<evidence type="ECO:0000256" key="8">
    <source>
        <dbReference type="ARBA" id="ARBA00024040"/>
    </source>
</evidence>
<dbReference type="GO" id="GO:0051301">
    <property type="term" value="P:cell division"/>
    <property type="evidence" value="ECO:0007669"/>
    <property type="project" value="InterPro"/>
</dbReference>
<dbReference type="Gene3D" id="1.10.10.60">
    <property type="entry name" value="Homeodomain-like"/>
    <property type="match status" value="1"/>
</dbReference>
<dbReference type="AlphaFoldDB" id="A0AAP0BUU7"/>
<reference evidence="13 14" key="1">
    <citation type="journal article" date="2022" name="Nat. Plants">
        <title>Genomes of leafy and leafless Platanthera orchids illuminate the evolution of mycoheterotrophy.</title>
        <authorList>
            <person name="Li M.H."/>
            <person name="Liu K.W."/>
            <person name="Li Z."/>
            <person name="Lu H.C."/>
            <person name="Ye Q.L."/>
            <person name="Zhang D."/>
            <person name="Wang J.Y."/>
            <person name="Li Y.F."/>
            <person name="Zhong Z.M."/>
            <person name="Liu X."/>
            <person name="Yu X."/>
            <person name="Liu D.K."/>
            <person name="Tu X.D."/>
            <person name="Liu B."/>
            <person name="Hao Y."/>
            <person name="Liao X.Y."/>
            <person name="Jiang Y.T."/>
            <person name="Sun W.H."/>
            <person name="Chen J."/>
            <person name="Chen Y.Q."/>
            <person name="Ai Y."/>
            <person name="Zhai J.W."/>
            <person name="Wu S.S."/>
            <person name="Zhou Z."/>
            <person name="Hsiao Y.Y."/>
            <person name="Wu W.L."/>
            <person name="Chen Y.Y."/>
            <person name="Lin Y.F."/>
            <person name="Hsu J.L."/>
            <person name="Li C.Y."/>
            <person name="Wang Z.W."/>
            <person name="Zhao X."/>
            <person name="Zhong W.Y."/>
            <person name="Ma X.K."/>
            <person name="Ma L."/>
            <person name="Huang J."/>
            <person name="Chen G.Z."/>
            <person name="Huang M.Z."/>
            <person name="Huang L."/>
            <person name="Peng D.H."/>
            <person name="Luo Y.B."/>
            <person name="Zou S.Q."/>
            <person name="Chen S.P."/>
            <person name="Lan S."/>
            <person name="Tsai W.C."/>
            <person name="Van de Peer Y."/>
            <person name="Liu Z.J."/>
        </authorList>
    </citation>
    <scope>NUCLEOTIDE SEQUENCE [LARGE SCALE GENOMIC DNA]</scope>
    <source>
        <strain evidence="13">Lor287</strain>
    </source>
</reference>
<dbReference type="SUPFAM" id="SSF46689">
    <property type="entry name" value="Homeodomain-like"/>
    <property type="match status" value="1"/>
</dbReference>
<dbReference type="InterPro" id="IPR009057">
    <property type="entry name" value="Homeodomain-like_sf"/>
</dbReference>
<evidence type="ECO:0000256" key="2">
    <source>
        <dbReference type="ARBA" id="ARBA00022473"/>
    </source>
</evidence>
<feature type="DNA-binding region" description="Homeobox" evidence="9">
    <location>
        <begin position="55"/>
        <end position="109"/>
    </location>
</feature>
<feature type="domain" description="Homeobox" evidence="12">
    <location>
        <begin position="53"/>
        <end position="108"/>
    </location>
</feature>
<dbReference type="PROSITE" id="PS50071">
    <property type="entry name" value="HOMEOBOX_2"/>
    <property type="match status" value="1"/>
</dbReference>
<evidence type="ECO:0000256" key="7">
    <source>
        <dbReference type="ARBA" id="ARBA00023242"/>
    </source>
</evidence>
<keyword evidence="2" id="KW-0217">Developmental protein</keyword>
<evidence type="ECO:0000256" key="10">
    <source>
        <dbReference type="RuleBase" id="RU000682"/>
    </source>
</evidence>
<feature type="region of interest" description="Disordered" evidence="11">
    <location>
        <begin position="1"/>
        <end position="52"/>
    </location>
</feature>
<evidence type="ECO:0000256" key="1">
    <source>
        <dbReference type="ARBA" id="ARBA00004123"/>
    </source>
</evidence>
<name>A0AAP0BUU7_9ASPA</name>
<dbReference type="GO" id="GO:0005634">
    <property type="term" value="C:nucleus"/>
    <property type="evidence" value="ECO:0007669"/>
    <property type="project" value="UniProtKB-SubCell"/>
</dbReference>
<proteinExistence type="inferred from homology"/>
<dbReference type="CDD" id="cd00086">
    <property type="entry name" value="homeodomain"/>
    <property type="match status" value="1"/>
</dbReference>
<comment type="similarity">
    <text evidence="8">Belongs to the WUS homeobox family.</text>
</comment>
<sequence length="193" mass="22334">MQPITLASHGRRQQINHASHEDSEVARRRIQAPPPARSDPAAGIHGGTRWNPTEEQIRMLEALYSRGMRTPNAQQIERITSELVGHGRIEGKNVFYWFQNHKARERQKQRRDAAVLPRHRQSILDSKDNPSPAANFIFSYAKEAEEEEERNIEEGMLKRRRRRRSRSLELEMDVNGCRTLPLFPLQPENINGG</sequence>
<dbReference type="InterPro" id="IPR001356">
    <property type="entry name" value="HD"/>
</dbReference>
<gene>
    <name evidence="13" type="primary">WOX4</name>
    <name evidence="13" type="ORF">KSP39_PZI003706</name>
</gene>
<dbReference type="GO" id="GO:0010087">
    <property type="term" value="P:phloem or xylem histogenesis"/>
    <property type="evidence" value="ECO:0007669"/>
    <property type="project" value="InterPro"/>
</dbReference>
<evidence type="ECO:0000256" key="3">
    <source>
        <dbReference type="ARBA" id="ARBA00023015"/>
    </source>
</evidence>
<evidence type="ECO:0000256" key="11">
    <source>
        <dbReference type="SAM" id="MobiDB-lite"/>
    </source>
</evidence>
<keyword evidence="7 9" id="KW-0539">Nucleus</keyword>
<keyword evidence="4 9" id="KW-0238">DNA-binding</keyword>
<evidence type="ECO:0000256" key="5">
    <source>
        <dbReference type="ARBA" id="ARBA00023155"/>
    </source>
</evidence>
<accession>A0AAP0BUU7</accession>
<feature type="region of interest" description="Disordered" evidence="11">
    <location>
        <begin position="106"/>
        <end position="130"/>
    </location>
</feature>
<dbReference type="InterPro" id="IPR044186">
    <property type="entry name" value="WOX4"/>
</dbReference>
<dbReference type="GO" id="GO:0003700">
    <property type="term" value="F:DNA-binding transcription factor activity"/>
    <property type="evidence" value="ECO:0007669"/>
    <property type="project" value="InterPro"/>
</dbReference>
<dbReference type="PANTHER" id="PTHR47716">
    <property type="entry name" value="WUSCHEL-RELATED HOMEOBOX 4"/>
    <property type="match status" value="1"/>
</dbReference>
<keyword evidence="5 9" id="KW-0371">Homeobox</keyword>
<dbReference type="GO" id="GO:0010067">
    <property type="term" value="P:procambium histogenesis"/>
    <property type="evidence" value="ECO:0007669"/>
    <property type="project" value="InterPro"/>
</dbReference>
<keyword evidence="3" id="KW-0805">Transcription regulation</keyword>
<evidence type="ECO:0000256" key="6">
    <source>
        <dbReference type="ARBA" id="ARBA00023163"/>
    </source>
</evidence>
<feature type="compositionally biased region" description="Basic and acidic residues" evidence="11">
    <location>
        <begin position="18"/>
        <end position="27"/>
    </location>
</feature>